<feature type="active site" description="Cysteine persulfide intermediate" evidence="6">
    <location>
        <position position="96"/>
    </location>
</feature>
<evidence type="ECO:0000256" key="6">
    <source>
        <dbReference type="PIRSR" id="PIRSR006223-50"/>
    </source>
</evidence>
<gene>
    <name evidence="7" type="primary">tusE</name>
    <name evidence="7" type="ORF">D9V81_01545</name>
</gene>
<dbReference type="Gene3D" id="1.10.10.370">
    <property type="entry name" value="DsrC-like protein, C-terminal domain"/>
    <property type="match status" value="1"/>
</dbReference>
<dbReference type="Pfam" id="PF04358">
    <property type="entry name" value="DsrC"/>
    <property type="match status" value="1"/>
</dbReference>
<dbReference type="InterPro" id="IPR042072">
    <property type="entry name" value="DsrC-like_C"/>
</dbReference>
<comment type="function">
    <text evidence="3">Part of a sulfur-relay system required for 2-thiolation of 5-methylaminomethyl-2-thiouridine (mnm(5)s(2)U) at tRNA wobble positions. Could accept sulfur from TusD.</text>
</comment>
<accession>A0A4D6YBG1</accession>
<keyword evidence="8" id="KW-1185">Reference proteome</keyword>
<organism evidence="7 8">
    <name type="scientific">Buchnera aphidicola</name>
    <name type="common">Therioaphis trifolii</name>
    <dbReference type="NCBI Taxonomy" id="1241884"/>
    <lineage>
        <taxon>Bacteria</taxon>
        <taxon>Pseudomonadati</taxon>
        <taxon>Pseudomonadota</taxon>
        <taxon>Gammaproteobacteria</taxon>
        <taxon>Enterobacterales</taxon>
        <taxon>Erwiniaceae</taxon>
        <taxon>Buchnera</taxon>
    </lineage>
</organism>
<dbReference type="InterPro" id="IPR025526">
    <property type="entry name" value="DsrC-like_dom_sf"/>
</dbReference>
<keyword evidence="2" id="KW-0963">Cytoplasm</keyword>
<dbReference type="GO" id="GO:0016740">
    <property type="term" value="F:transferase activity"/>
    <property type="evidence" value="ECO:0007669"/>
    <property type="project" value="UniProtKB-KW"/>
</dbReference>
<dbReference type="EC" id="2.8.1.-" evidence="5"/>
<sequence>MNKKKKNTKIWNIKLAKQIAKKESIILTIEHLEIIYFIRDIYNKYKIIPPNRMLLKLMKKKFEKKKCNNIYILSLFPKGINKQANKIAGLPKSNICL</sequence>
<dbReference type="InterPro" id="IPR007453">
    <property type="entry name" value="DsrC/TusE"/>
</dbReference>
<dbReference type="NCBIfam" id="TIGR03342">
    <property type="entry name" value="dsrC_tusE_dsvC"/>
    <property type="match status" value="1"/>
</dbReference>
<comment type="subunit">
    <text evidence="4">Interacts with the TusBCD complex. Interacts with MnmA.</text>
</comment>
<evidence type="ECO:0000256" key="1">
    <source>
        <dbReference type="ARBA" id="ARBA00004496"/>
    </source>
</evidence>
<dbReference type="RefSeq" id="WP_158349553.1">
    <property type="nucleotide sequence ID" value="NZ_CP032996.1"/>
</dbReference>
<dbReference type="OrthoDB" id="9786347at2"/>
<reference evidence="7 8" key="1">
    <citation type="submission" date="2018-10" db="EMBL/GenBank/DDBJ databases">
        <title>Comparative functional genomics of the obligate endosymbiont Buchnera aphidicola.</title>
        <authorList>
            <person name="Chong R.A."/>
        </authorList>
    </citation>
    <scope>NUCLEOTIDE SEQUENCE [LARGE SCALE GENOMIC DNA]</scope>
    <source>
        <strain evidence="7 8">Tma</strain>
    </source>
</reference>
<evidence type="ECO:0000256" key="2">
    <source>
        <dbReference type="ARBA" id="ARBA00022490"/>
    </source>
</evidence>
<dbReference type="SUPFAM" id="SSF69721">
    <property type="entry name" value="DsrC, the gamma subunit of dissimilatory sulfite reductase"/>
    <property type="match status" value="1"/>
</dbReference>
<dbReference type="PANTHER" id="PTHR37010">
    <property type="entry name" value="SULFURTRANSFERASE TUSE"/>
    <property type="match status" value="1"/>
</dbReference>
<name>A0A4D6YBG1_9GAMM</name>
<comment type="subcellular location">
    <subcellularLocation>
        <location evidence="1">Cytoplasm</location>
    </subcellularLocation>
</comment>
<dbReference type="AlphaFoldDB" id="A0A4D6YBG1"/>
<dbReference type="Proteomes" id="UP000298603">
    <property type="component" value="Chromosome"/>
</dbReference>
<proteinExistence type="inferred from homology"/>
<evidence type="ECO:0000256" key="5">
    <source>
        <dbReference type="PIRNR" id="PIRNR006223"/>
    </source>
</evidence>
<evidence type="ECO:0000313" key="7">
    <source>
        <dbReference type="EMBL" id="QCI27287.1"/>
    </source>
</evidence>
<keyword evidence="5" id="KW-0808">Transferase</keyword>
<dbReference type="GO" id="GO:0002143">
    <property type="term" value="P:tRNA wobble position uridine thiolation"/>
    <property type="evidence" value="ECO:0007669"/>
    <property type="project" value="TreeGrafter"/>
</dbReference>
<evidence type="ECO:0000256" key="4">
    <source>
        <dbReference type="ARBA" id="ARBA00025918"/>
    </source>
</evidence>
<dbReference type="GO" id="GO:0097163">
    <property type="term" value="F:sulfur carrier activity"/>
    <property type="evidence" value="ECO:0007669"/>
    <property type="project" value="TreeGrafter"/>
</dbReference>
<dbReference type="EMBL" id="CP032996">
    <property type="protein sequence ID" value="QCI27287.1"/>
    <property type="molecule type" value="Genomic_DNA"/>
</dbReference>
<dbReference type="PANTHER" id="PTHR37010:SF1">
    <property type="entry name" value="SULFURTRANSFERASE TUSE"/>
    <property type="match status" value="1"/>
</dbReference>
<comment type="similarity">
    <text evidence="5">Belongs to the dsrC/tusE family.</text>
</comment>
<evidence type="ECO:0000313" key="8">
    <source>
        <dbReference type="Proteomes" id="UP000298603"/>
    </source>
</evidence>
<protein>
    <recommendedName>
        <fullName evidence="5">Sulfurtransferase</fullName>
        <ecNumber evidence="5">2.8.1.-</ecNumber>
    </recommendedName>
</protein>
<evidence type="ECO:0000256" key="3">
    <source>
        <dbReference type="ARBA" id="ARBA00025277"/>
    </source>
</evidence>
<dbReference type="PIRSF" id="PIRSF006223">
    <property type="entry name" value="DsrC_TusE"/>
    <property type="match status" value="1"/>
</dbReference>
<dbReference type="GO" id="GO:0005737">
    <property type="term" value="C:cytoplasm"/>
    <property type="evidence" value="ECO:0007669"/>
    <property type="project" value="UniProtKB-SubCell"/>
</dbReference>